<organism evidence="1 2">
    <name type="scientific">Manihot esculenta</name>
    <name type="common">Cassava</name>
    <name type="synonym">Jatropha manihot</name>
    <dbReference type="NCBI Taxonomy" id="3983"/>
    <lineage>
        <taxon>Eukaryota</taxon>
        <taxon>Viridiplantae</taxon>
        <taxon>Streptophyta</taxon>
        <taxon>Embryophyta</taxon>
        <taxon>Tracheophyta</taxon>
        <taxon>Spermatophyta</taxon>
        <taxon>Magnoliopsida</taxon>
        <taxon>eudicotyledons</taxon>
        <taxon>Gunneridae</taxon>
        <taxon>Pentapetalae</taxon>
        <taxon>rosids</taxon>
        <taxon>fabids</taxon>
        <taxon>Malpighiales</taxon>
        <taxon>Euphorbiaceae</taxon>
        <taxon>Crotonoideae</taxon>
        <taxon>Manihoteae</taxon>
        <taxon>Manihot</taxon>
    </lineage>
</organism>
<protein>
    <submittedName>
        <fullName evidence="1">Uncharacterized protein</fullName>
    </submittedName>
</protein>
<dbReference type="EMBL" id="CM004398">
    <property type="protein sequence ID" value="KAG8641722.1"/>
    <property type="molecule type" value="Genomic_DNA"/>
</dbReference>
<gene>
    <name evidence="1" type="ORF">MANES_12G027401v8</name>
</gene>
<proteinExistence type="predicted"/>
<evidence type="ECO:0000313" key="1">
    <source>
        <dbReference type="EMBL" id="KAG8641722.1"/>
    </source>
</evidence>
<evidence type="ECO:0000313" key="2">
    <source>
        <dbReference type="Proteomes" id="UP000091857"/>
    </source>
</evidence>
<comment type="caution">
    <text evidence="1">The sequence shown here is derived from an EMBL/GenBank/DDBJ whole genome shotgun (WGS) entry which is preliminary data.</text>
</comment>
<reference evidence="2" key="1">
    <citation type="journal article" date="2016" name="Nat. Biotechnol.">
        <title>Sequencing wild and cultivated cassava and related species reveals extensive interspecific hybridization and genetic diversity.</title>
        <authorList>
            <person name="Bredeson J.V."/>
            <person name="Lyons J.B."/>
            <person name="Prochnik S.E."/>
            <person name="Wu G.A."/>
            <person name="Ha C.M."/>
            <person name="Edsinger-Gonzales E."/>
            <person name="Grimwood J."/>
            <person name="Schmutz J."/>
            <person name="Rabbi I.Y."/>
            <person name="Egesi C."/>
            <person name="Nauluvula P."/>
            <person name="Lebot V."/>
            <person name="Ndunguru J."/>
            <person name="Mkamilo G."/>
            <person name="Bart R.S."/>
            <person name="Setter T.L."/>
            <person name="Gleadow R.M."/>
            <person name="Kulakow P."/>
            <person name="Ferguson M.E."/>
            <person name="Rounsley S."/>
            <person name="Rokhsar D.S."/>
        </authorList>
    </citation>
    <scope>NUCLEOTIDE SEQUENCE [LARGE SCALE GENOMIC DNA]</scope>
    <source>
        <strain evidence="2">cv. AM560-2</strain>
    </source>
</reference>
<name>A0ACB7GN65_MANES</name>
<keyword evidence="2" id="KW-1185">Reference proteome</keyword>
<dbReference type="Proteomes" id="UP000091857">
    <property type="component" value="Chromosome 12"/>
</dbReference>
<accession>A0ACB7GN65</accession>
<sequence>MDCFCEKTWSHTLLATANSALIRSNGLQRQALLLPCISTPDFLNMFFEKIYKPLPQVLAMLWRRHPENVEVEQVRVAHYCAAVSIMILYLLIQFLWLILCLVAVGFVLQLIYIKRKLCIYRAQNHGKEANMEREDIKMVVKKWWDIHNDESLADLKAENSVPAEEETFSRLKTQ</sequence>